<feature type="transmembrane region" description="Helical" evidence="2">
    <location>
        <begin position="49"/>
        <end position="73"/>
    </location>
</feature>
<evidence type="ECO:0000313" key="3">
    <source>
        <dbReference type="EMBL" id="OGE49266.1"/>
    </source>
</evidence>
<dbReference type="GeneID" id="34580105"/>
<gene>
    <name evidence="3" type="ORF">PENARI_c022G05112</name>
</gene>
<keyword evidence="2" id="KW-0472">Membrane</keyword>
<organism evidence="3 4">
    <name type="scientific">Penicillium arizonense</name>
    <dbReference type="NCBI Taxonomy" id="1835702"/>
    <lineage>
        <taxon>Eukaryota</taxon>
        <taxon>Fungi</taxon>
        <taxon>Dikarya</taxon>
        <taxon>Ascomycota</taxon>
        <taxon>Pezizomycotina</taxon>
        <taxon>Eurotiomycetes</taxon>
        <taxon>Eurotiomycetidae</taxon>
        <taxon>Eurotiales</taxon>
        <taxon>Aspergillaceae</taxon>
        <taxon>Penicillium</taxon>
    </lineage>
</organism>
<evidence type="ECO:0000313" key="4">
    <source>
        <dbReference type="Proteomes" id="UP000177622"/>
    </source>
</evidence>
<evidence type="ECO:0008006" key="5">
    <source>
        <dbReference type="Google" id="ProtNLM"/>
    </source>
</evidence>
<dbReference type="RefSeq" id="XP_022484718.1">
    <property type="nucleotide sequence ID" value="XM_022635371.1"/>
</dbReference>
<comment type="caution">
    <text evidence="3">The sequence shown here is derived from an EMBL/GenBank/DDBJ whole genome shotgun (WGS) entry which is preliminary data.</text>
</comment>
<keyword evidence="2" id="KW-1133">Transmembrane helix</keyword>
<evidence type="ECO:0000256" key="1">
    <source>
        <dbReference type="SAM" id="MobiDB-lite"/>
    </source>
</evidence>
<feature type="transmembrane region" description="Helical" evidence="2">
    <location>
        <begin position="20"/>
        <end position="43"/>
    </location>
</feature>
<dbReference type="EMBL" id="LXJU01000022">
    <property type="protein sequence ID" value="OGE49266.1"/>
    <property type="molecule type" value="Genomic_DNA"/>
</dbReference>
<keyword evidence="2" id="KW-0812">Transmembrane</keyword>
<feature type="region of interest" description="Disordered" evidence="1">
    <location>
        <begin position="261"/>
        <end position="282"/>
    </location>
</feature>
<accession>A0A1F5L890</accession>
<evidence type="ECO:0000256" key="2">
    <source>
        <dbReference type="SAM" id="Phobius"/>
    </source>
</evidence>
<sequence>MRSKPSVKPSAYPPLPFHAIRFFGFLSSIVVGAILALFIYHLHADGYKLPYSFLVLLVAAALSLLNILLTTLIHCSCGLSPKLSITANIILLILWAISFGLVCWSLSGTITTSCTTTHWGNSTGISVCRSYKALFTFTILGLVAHISALWLDIIVRRRQNRFGTYGAMGSQPGLDDAGAFDVKMDDHYAHNLGHGHQRGGSEATPALQDFDNLPPASSSATMHGAQGYGHGYEHGAHGEVAHAGDAQGYYGYDAGGMSHRGRQGYQDPYQREYTGYDPAAYR</sequence>
<dbReference type="Proteomes" id="UP000177622">
    <property type="component" value="Unassembled WGS sequence"/>
</dbReference>
<name>A0A1F5L890_PENAI</name>
<feature type="transmembrane region" description="Helical" evidence="2">
    <location>
        <begin position="130"/>
        <end position="151"/>
    </location>
</feature>
<feature type="transmembrane region" description="Helical" evidence="2">
    <location>
        <begin position="85"/>
        <end position="110"/>
    </location>
</feature>
<keyword evidence="4" id="KW-1185">Reference proteome</keyword>
<reference evidence="3 4" key="1">
    <citation type="journal article" date="2016" name="Sci. Rep.">
        <title>Penicillium arizonense, a new, genome sequenced fungal species, reveals a high chemical diversity in secreted metabolites.</title>
        <authorList>
            <person name="Grijseels S."/>
            <person name="Nielsen J.C."/>
            <person name="Randelovic M."/>
            <person name="Nielsen J."/>
            <person name="Nielsen K.F."/>
            <person name="Workman M."/>
            <person name="Frisvad J.C."/>
        </authorList>
    </citation>
    <scope>NUCLEOTIDE SEQUENCE [LARGE SCALE GENOMIC DNA]</scope>
    <source>
        <strain evidence="3 4">CBS 141311</strain>
    </source>
</reference>
<dbReference type="AlphaFoldDB" id="A0A1F5L890"/>
<protein>
    <recommendedName>
        <fullName evidence="5">MARVEL domain-containing protein</fullName>
    </recommendedName>
</protein>
<dbReference type="OrthoDB" id="5344006at2759"/>
<proteinExistence type="predicted"/>